<sequence length="360" mass="39231">MSRHLTINIISTIPYSNLNRDDSGTPKRVKQGGVLRGLHSSQSIKRGIRARYEEASGDISVRSGLLTEEVIRGALQLNSALDEKPVTKMAKDLIGKLTKKEASEGESARSIWLSQEELDTASQYIVDALSSNEEEAGPSGDFINQGKTGSMAITAFGRMFANAPQFNIEAALSVSPAVSTHAISIDTDYFSTGDDLREAQQETGATFLGIAQFTNGVFYRSVTIDKVQLKETWTAFGNPDSKANLEALVRSVVYGQPRGKENSTAPYTLPALVLAEEQRYRVAYDFERPVLAQGAGGFLESTVQELASQRKLSREFDPENFGPVESLAGTYGNLAEEFEGLEVSSLQGLIDDVVEWILDD</sequence>
<gene>
    <name evidence="1" type="ordered locus">cgR_0735</name>
</gene>
<evidence type="ECO:0000313" key="1">
    <source>
        <dbReference type="EMBL" id="BAF53706.1"/>
    </source>
</evidence>
<proteinExistence type="predicted"/>
<dbReference type="RefSeq" id="WP_011896830.1">
    <property type="nucleotide sequence ID" value="NC_009342.1"/>
</dbReference>
<protein>
    <recommendedName>
        <fullName evidence="2">Type I-E CRISPR-associated protein Cas7/Cse4/CasC</fullName>
    </recommendedName>
</protein>
<reference evidence="1" key="1">
    <citation type="journal article" date="2007" name="Microbiology">
        <title>Comparative analysis of the Corynebacterium glutamicum group and complete genome sequence of strain R.</title>
        <authorList>
            <person name="Yukawa H."/>
            <person name="Omumasaba C.A."/>
            <person name="Nonaka H."/>
            <person name="Kos P."/>
            <person name="Okai N."/>
            <person name="Suzuki N."/>
            <person name="Suda M."/>
            <person name="Tsuge Y."/>
            <person name="Watanabe J."/>
            <person name="Ikeda Y."/>
            <person name="Vertes A.A."/>
            <person name="Inui M."/>
        </authorList>
    </citation>
    <scope>NUCLEOTIDE SEQUENCE</scope>
    <source>
        <strain evidence="1">R</strain>
    </source>
</reference>
<accession>A0AB72V935</accession>
<dbReference type="InterPro" id="IPR010148">
    <property type="entry name" value="CRISPR-assoc_prot_CT1975"/>
</dbReference>
<dbReference type="EMBL" id="AP009044">
    <property type="protein sequence ID" value="BAF53706.1"/>
    <property type="molecule type" value="Genomic_DNA"/>
</dbReference>
<dbReference type="Proteomes" id="UP000006698">
    <property type="component" value="Chromosome"/>
</dbReference>
<organism evidence="1">
    <name type="scientific">Corynebacterium glutamicum (strain R)</name>
    <dbReference type="NCBI Taxonomy" id="340322"/>
    <lineage>
        <taxon>Bacteria</taxon>
        <taxon>Bacillati</taxon>
        <taxon>Actinomycetota</taxon>
        <taxon>Actinomycetes</taxon>
        <taxon>Mycobacteriales</taxon>
        <taxon>Corynebacteriaceae</taxon>
        <taxon>Corynebacterium</taxon>
    </lineage>
</organism>
<evidence type="ECO:0008006" key="2">
    <source>
        <dbReference type="Google" id="ProtNLM"/>
    </source>
</evidence>
<name>A0AB72V935_CORGB</name>
<dbReference type="KEGG" id="cgt:cgR_0735"/>
<dbReference type="AlphaFoldDB" id="A0AB72V935"/>
<dbReference type="Pfam" id="PF09344">
    <property type="entry name" value="Cas_CT1975"/>
    <property type="match status" value="1"/>
</dbReference>